<dbReference type="Pfam" id="PF00440">
    <property type="entry name" value="TetR_N"/>
    <property type="match status" value="1"/>
</dbReference>
<dbReference type="EMBL" id="JBIYDN010000010">
    <property type="protein sequence ID" value="MFK4443566.1"/>
    <property type="molecule type" value="Genomic_DNA"/>
</dbReference>
<evidence type="ECO:0000256" key="1">
    <source>
        <dbReference type="ARBA" id="ARBA00023015"/>
    </source>
</evidence>
<dbReference type="Gene3D" id="1.10.357.10">
    <property type="entry name" value="Tetracycline Repressor, domain 2"/>
    <property type="match status" value="1"/>
</dbReference>
<evidence type="ECO:0000256" key="2">
    <source>
        <dbReference type="ARBA" id="ARBA00023125"/>
    </source>
</evidence>
<organism evidence="6 7">
    <name type="scientific">Caballeronia udeis</name>
    <dbReference type="NCBI Taxonomy" id="1232866"/>
    <lineage>
        <taxon>Bacteria</taxon>
        <taxon>Pseudomonadati</taxon>
        <taxon>Pseudomonadota</taxon>
        <taxon>Betaproteobacteria</taxon>
        <taxon>Burkholderiales</taxon>
        <taxon>Burkholderiaceae</taxon>
        <taxon>Caballeronia</taxon>
    </lineage>
</organism>
<comment type="caution">
    <text evidence="6">The sequence shown here is derived from an EMBL/GenBank/DDBJ whole genome shotgun (WGS) entry which is preliminary data.</text>
</comment>
<dbReference type="Pfam" id="PF16859">
    <property type="entry name" value="TetR_C_11"/>
    <property type="match status" value="1"/>
</dbReference>
<evidence type="ECO:0000313" key="6">
    <source>
        <dbReference type="EMBL" id="MFK4443566.1"/>
    </source>
</evidence>
<dbReference type="InterPro" id="IPR050109">
    <property type="entry name" value="HTH-type_TetR-like_transc_reg"/>
</dbReference>
<feature type="domain" description="HTH tetR-type" evidence="5">
    <location>
        <begin position="35"/>
        <end position="95"/>
    </location>
</feature>
<dbReference type="Gene3D" id="1.10.10.60">
    <property type="entry name" value="Homeodomain-like"/>
    <property type="match status" value="1"/>
</dbReference>
<name>A0ABW8MLB4_9BURK</name>
<evidence type="ECO:0000256" key="3">
    <source>
        <dbReference type="ARBA" id="ARBA00023163"/>
    </source>
</evidence>
<dbReference type="PANTHER" id="PTHR30055:SF148">
    <property type="entry name" value="TETR-FAMILY TRANSCRIPTIONAL REGULATOR"/>
    <property type="match status" value="1"/>
</dbReference>
<dbReference type="PANTHER" id="PTHR30055">
    <property type="entry name" value="HTH-TYPE TRANSCRIPTIONAL REGULATOR RUTR"/>
    <property type="match status" value="1"/>
</dbReference>
<dbReference type="Proteomes" id="UP001620514">
    <property type="component" value="Unassembled WGS sequence"/>
</dbReference>
<keyword evidence="3" id="KW-0804">Transcription</keyword>
<accession>A0ABW8MLB4</accession>
<feature type="DNA-binding region" description="H-T-H motif" evidence="4">
    <location>
        <begin position="58"/>
        <end position="77"/>
    </location>
</feature>
<dbReference type="PROSITE" id="PS50977">
    <property type="entry name" value="HTH_TETR_2"/>
    <property type="match status" value="1"/>
</dbReference>
<evidence type="ECO:0000256" key="4">
    <source>
        <dbReference type="PROSITE-ProRule" id="PRU00335"/>
    </source>
</evidence>
<protein>
    <submittedName>
        <fullName evidence="6">AcrR family transcriptional regulator</fullName>
    </submittedName>
</protein>
<keyword evidence="7" id="KW-1185">Reference proteome</keyword>
<keyword evidence="1" id="KW-0805">Transcription regulation</keyword>
<keyword evidence="2 4" id="KW-0238">DNA-binding</keyword>
<gene>
    <name evidence="6" type="ORF">ABH943_003588</name>
</gene>
<reference evidence="6 7" key="1">
    <citation type="submission" date="2024-11" db="EMBL/GenBank/DDBJ databases">
        <title>Using genomics to understand microbial adaptation to soil warming.</title>
        <authorList>
            <person name="Deangelis K.M. PhD."/>
        </authorList>
    </citation>
    <scope>NUCLEOTIDE SEQUENCE [LARGE SCALE GENOMIC DNA]</scope>
    <source>
        <strain evidence="6 7">GAS97</strain>
    </source>
</reference>
<dbReference type="InterPro" id="IPR001647">
    <property type="entry name" value="HTH_TetR"/>
</dbReference>
<dbReference type="InterPro" id="IPR011075">
    <property type="entry name" value="TetR_C"/>
</dbReference>
<dbReference type="InterPro" id="IPR009057">
    <property type="entry name" value="Homeodomain-like_sf"/>
</dbReference>
<dbReference type="SUPFAM" id="SSF46689">
    <property type="entry name" value="Homeodomain-like"/>
    <property type="match status" value="1"/>
</dbReference>
<evidence type="ECO:0000259" key="5">
    <source>
        <dbReference type="PROSITE" id="PS50977"/>
    </source>
</evidence>
<dbReference type="PRINTS" id="PR00455">
    <property type="entry name" value="HTHTETR"/>
</dbReference>
<sequence>MSISSVPMQKKLISTESGAPAIAGSTGVPVNEKVRRSRMTVLAATAELLFERGFAGASVDEISRRSGVAKTTIYRHWPTRVDLLRDACSTIGTPQKVPDTGSFQTDMTALMTDLAQLLRTARWTSVLPSIIDAAERDPDIADMYSKLQHGYSAPFETVILRAITRGELPDDTDVAMLIAALTGPLFYRRWFSRDPLTDAFAKQIVQRVIR</sequence>
<dbReference type="InterPro" id="IPR036271">
    <property type="entry name" value="Tet_transcr_reg_TetR-rel_C_sf"/>
</dbReference>
<dbReference type="SUPFAM" id="SSF48498">
    <property type="entry name" value="Tetracyclin repressor-like, C-terminal domain"/>
    <property type="match status" value="1"/>
</dbReference>
<proteinExistence type="predicted"/>
<evidence type="ECO:0000313" key="7">
    <source>
        <dbReference type="Proteomes" id="UP001620514"/>
    </source>
</evidence>